<dbReference type="SUPFAM" id="SSF141868">
    <property type="entry name" value="EAL domain-like"/>
    <property type="match status" value="1"/>
</dbReference>
<dbReference type="Pfam" id="PF00990">
    <property type="entry name" value="GGDEF"/>
    <property type="match status" value="1"/>
</dbReference>
<dbReference type="RefSeq" id="WP_205158473.1">
    <property type="nucleotide sequence ID" value="NZ_JAFEUM010000004.1"/>
</dbReference>
<dbReference type="InterPro" id="IPR001633">
    <property type="entry name" value="EAL_dom"/>
</dbReference>
<organism evidence="9 10">
    <name type="scientific">Vibrio ulleungensis</name>
    <dbReference type="NCBI Taxonomy" id="2807619"/>
    <lineage>
        <taxon>Bacteria</taxon>
        <taxon>Pseudomonadati</taxon>
        <taxon>Pseudomonadota</taxon>
        <taxon>Gammaproteobacteria</taxon>
        <taxon>Vibrionales</taxon>
        <taxon>Vibrionaceae</taxon>
        <taxon>Vibrio</taxon>
    </lineage>
</organism>
<gene>
    <name evidence="9" type="ORF">JQC93_10885</name>
</gene>
<feature type="transmembrane region" description="Helical" evidence="6">
    <location>
        <begin position="359"/>
        <end position="377"/>
    </location>
</feature>
<feature type="domain" description="GGDEF" evidence="8">
    <location>
        <begin position="440"/>
        <end position="574"/>
    </location>
</feature>
<dbReference type="CDD" id="cd01949">
    <property type="entry name" value="GGDEF"/>
    <property type="match status" value="1"/>
</dbReference>
<dbReference type="SMART" id="SM00267">
    <property type="entry name" value="GGDEF"/>
    <property type="match status" value="1"/>
</dbReference>
<evidence type="ECO:0000259" key="8">
    <source>
        <dbReference type="PROSITE" id="PS50887"/>
    </source>
</evidence>
<dbReference type="Proteomes" id="UP000809621">
    <property type="component" value="Unassembled WGS sequence"/>
</dbReference>
<dbReference type="EMBL" id="JAFEUM010000004">
    <property type="protein sequence ID" value="MBM7036906.1"/>
    <property type="molecule type" value="Genomic_DNA"/>
</dbReference>
<evidence type="ECO:0000256" key="2">
    <source>
        <dbReference type="ARBA" id="ARBA00022475"/>
    </source>
</evidence>
<comment type="subcellular location">
    <subcellularLocation>
        <location evidence="1">Cell membrane</location>
        <topology evidence="1">Multi-pass membrane protein</topology>
    </subcellularLocation>
</comment>
<sequence>MPNLSPMIKNEEKYLLNLLRILPIISLIAFTVILNGVIIKSSQQNSQSSIEALSVQLIKQNKNALKTDINRVVADIRFDQSQSIERMKRQIQFRVYEAFSIVERLYQNNQHLPPGEVKKLILQALRALRYDNDSGYYYIFDTHGELVLSPLSPELEQTNLLDLQDTQGQYIVREAIELVSQQNEGFKTYNHVNLSNGSFIDSAKVSYLKVFEPYQWIIGTGNTISSIDAEIRRRTLNRLSQLRSDDNNYLFVLNSHGTMLLHPNTDTIGTNRINLQDENGHYYIKSIIETAIKGDDFVEYYSSFKPEHILEAKKISYVTYIPEWDWIVGTGLYGEDLQDIIEEQQRLLEQQNSRKQERLSSTILFLSLFLGALYLYFARKIRLNFDRFRLRIGRDFNALNELKDQLAYNASHDSLTQLPNRKHFQEQVHFNIRHAYKHSSKLAIMFVDLDDFKNINDIYGHAAGDSMLKQLSNLFATIMLPGDTVARFGGDEFVFCFANLENEQEASQRAAAVFNKTANTSFVIDGKHHHISISGGVTLFPEHGRSLEKLLSNSDMALYRAKQKGKNTFHLFCLDILEEQNYQHSLEQELRRAIARDEIYVEYQPQIDLATGQLFGVEALGRWKNPVLGQVPPPVFIQKAEELGIINSIGDYIVETACRQVAQFVKHTGKDIQLSINISPQRISNPLVVDSLANLVEQSSMPCSKVTLEITENILIKDTQQVQPILDRLRQRGFHIALDDFGTGYSSMRYLHTLPINELKIDRAFVEKLTIDSQSESLVLAILAMSRSLELRVVAEGIEETPQHRWLAQHACQIGQGYLFDKPLSIEKLTERYHSDQPQPLRIARKMNIDNVELVS</sequence>
<dbReference type="PROSITE" id="PS50883">
    <property type="entry name" value="EAL"/>
    <property type="match status" value="1"/>
</dbReference>
<accession>A0ABS2HJS3</accession>
<reference evidence="9 10" key="1">
    <citation type="submission" date="2021-02" db="EMBL/GenBank/DDBJ databases">
        <authorList>
            <person name="Park J.-S."/>
        </authorList>
    </citation>
    <scope>NUCLEOTIDE SEQUENCE [LARGE SCALE GENOMIC DNA]</scope>
    <source>
        <strain evidence="9 10">188UL20-2</strain>
    </source>
</reference>
<keyword evidence="4 6" id="KW-1133">Transmembrane helix</keyword>
<keyword evidence="3 6" id="KW-0812">Transmembrane</keyword>
<evidence type="ECO:0000256" key="4">
    <source>
        <dbReference type="ARBA" id="ARBA00022989"/>
    </source>
</evidence>
<dbReference type="InterPro" id="IPR029787">
    <property type="entry name" value="Nucleotide_cyclase"/>
</dbReference>
<dbReference type="Pfam" id="PF00563">
    <property type="entry name" value="EAL"/>
    <property type="match status" value="1"/>
</dbReference>
<dbReference type="Gene3D" id="3.30.70.270">
    <property type="match status" value="1"/>
</dbReference>
<dbReference type="InterPro" id="IPR043128">
    <property type="entry name" value="Rev_trsase/Diguanyl_cyclase"/>
</dbReference>
<evidence type="ECO:0000313" key="10">
    <source>
        <dbReference type="Proteomes" id="UP000809621"/>
    </source>
</evidence>
<dbReference type="SUPFAM" id="SSF55073">
    <property type="entry name" value="Nucleotide cyclase"/>
    <property type="match status" value="1"/>
</dbReference>
<evidence type="ECO:0000259" key="7">
    <source>
        <dbReference type="PROSITE" id="PS50883"/>
    </source>
</evidence>
<dbReference type="Gene3D" id="3.30.450.20">
    <property type="entry name" value="PAS domain"/>
    <property type="match status" value="2"/>
</dbReference>
<comment type="caution">
    <text evidence="9">The sequence shown here is derived from an EMBL/GenBank/DDBJ whole genome shotgun (WGS) entry which is preliminary data.</text>
</comment>
<evidence type="ECO:0000256" key="3">
    <source>
        <dbReference type="ARBA" id="ARBA00022692"/>
    </source>
</evidence>
<dbReference type="SMART" id="SM01049">
    <property type="entry name" value="Cache_2"/>
    <property type="match status" value="2"/>
</dbReference>
<evidence type="ECO:0000313" key="9">
    <source>
        <dbReference type="EMBL" id="MBM7036906.1"/>
    </source>
</evidence>
<evidence type="ECO:0000256" key="1">
    <source>
        <dbReference type="ARBA" id="ARBA00004651"/>
    </source>
</evidence>
<protein>
    <submittedName>
        <fullName evidence="9">Cache domain-containing protein</fullName>
    </submittedName>
</protein>
<dbReference type="PANTHER" id="PTHR44757">
    <property type="entry name" value="DIGUANYLATE CYCLASE DGCP"/>
    <property type="match status" value="1"/>
</dbReference>
<feature type="domain" description="EAL" evidence="7">
    <location>
        <begin position="583"/>
        <end position="837"/>
    </location>
</feature>
<dbReference type="NCBIfam" id="TIGR00254">
    <property type="entry name" value="GGDEF"/>
    <property type="match status" value="1"/>
</dbReference>
<keyword evidence="5 6" id="KW-0472">Membrane</keyword>
<dbReference type="PROSITE" id="PS50887">
    <property type="entry name" value="GGDEF"/>
    <property type="match status" value="1"/>
</dbReference>
<dbReference type="InterPro" id="IPR035919">
    <property type="entry name" value="EAL_sf"/>
</dbReference>
<dbReference type="CDD" id="cd01948">
    <property type="entry name" value="EAL"/>
    <property type="match status" value="1"/>
</dbReference>
<feature type="transmembrane region" description="Helical" evidence="6">
    <location>
        <begin position="21"/>
        <end position="39"/>
    </location>
</feature>
<name>A0ABS2HJS3_9VIBR</name>
<dbReference type="Pfam" id="PF08269">
    <property type="entry name" value="dCache_2"/>
    <property type="match status" value="1"/>
</dbReference>
<dbReference type="InterPro" id="IPR004010">
    <property type="entry name" value="Double_Cache_2"/>
</dbReference>
<dbReference type="InterPro" id="IPR052155">
    <property type="entry name" value="Biofilm_reg_signaling"/>
</dbReference>
<dbReference type="Gene3D" id="3.20.20.450">
    <property type="entry name" value="EAL domain"/>
    <property type="match status" value="1"/>
</dbReference>
<dbReference type="PANTHER" id="PTHR44757:SF2">
    <property type="entry name" value="BIOFILM ARCHITECTURE MAINTENANCE PROTEIN MBAA"/>
    <property type="match status" value="1"/>
</dbReference>
<dbReference type="SMART" id="SM00052">
    <property type="entry name" value="EAL"/>
    <property type="match status" value="1"/>
</dbReference>
<keyword evidence="2" id="KW-1003">Cell membrane</keyword>
<evidence type="ECO:0000256" key="5">
    <source>
        <dbReference type="ARBA" id="ARBA00023136"/>
    </source>
</evidence>
<keyword evidence="10" id="KW-1185">Reference proteome</keyword>
<proteinExistence type="predicted"/>
<evidence type="ECO:0000256" key="6">
    <source>
        <dbReference type="SAM" id="Phobius"/>
    </source>
</evidence>
<dbReference type="InterPro" id="IPR000160">
    <property type="entry name" value="GGDEF_dom"/>
</dbReference>
<dbReference type="InterPro" id="IPR033480">
    <property type="entry name" value="sCache_2"/>
</dbReference>